<gene>
    <name evidence="1" type="ORF">EV139_1807</name>
</gene>
<proteinExistence type="predicted"/>
<dbReference type="Proteomes" id="UP000291832">
    <property type="component" value="Unassembled WGS sequence"/>
</dbReference>
<keyword evidence="2" id="KW-1185">Reference proteome</keyword>
<comment type="caution">
    <text evidence="1">The sequence shown here is derived from an EMBL/GenBank/DDBJ whole genome shotgun (WGS) entry which is preliminary data.</text>
</comment>
<dbReference type="RefSeq" id="WP_130453963.1">
    <property type="nucleotide sequence ID" value="NZ_QYAG01000001.1"/>
</dbReference>
<organism evidence="1 2">
    <name type="scientific">Leucobacter luti</name>
    <dbReference type="NCBI Taxonomy" id="340320"/>
    <lineage>
        <taxon>Bacteria</taxon>
        <taxon>Bacillati</taxon>
        <taxon>Actinomycetota</taxon>
        <taxon>Actinomycetes</taxon>
        <taxon>Micrococcales</taxon>
        <taxon>Microbacteriaceae</taxon>
        <taxon>Leucobacter</taxon>
    </lineage>
</organism>
<reference evidence="1 2" key="1">
    <citation type="journal article" date="2015" name="Stand. Genomic Sci.">
        <title>Genomic Encyclopedia of Bacterial and Archaeal Type Strains, Phase III: the genomes of soil and plant-associated and newly described type strains.</title>
        <authorList>
            <person name="Whitman W.B."/>
            <person name="Woyke T."/>
            <person name="Klenk H.P."/>
            <person name="Zhou Y."/>
            <person name="Lilburn T.G."/>
            <person name="Beck B.J."/>
            <person name="De Vos P."/>
            <person name="Vandamme P."/>
            <person name="Eisen J.A."/>
            <person name="Garrity G."/>
            <person name="Hugenholtz P."/>
            <person name="Kyrpides N.C."/>
        </authorList>
    </citation>
    <scope>NUCLEOTIDE SEQUENCE [LARGE SCALE GENOMIC DNA]</scope>
    <source>
        <strain evidence="1 2">RF6</strain>
    </source>
</reference>
<dbReference type="OrthoDB" id="4954868at2"/>
<evidence type="ECO:0000313" key="1">
    <source>
        <dbReference type="EMBL" id="RZT66370.1"/>
    </source>
</evidence>
<name>A0A4Q7U0U5_9MICO</name>
<dbReference type="InterPro" id="IPR025447">
    <property type="entry name" value="DUF4192"/>
</dbReference>
<dbReference type="AlphaFoldDB" id="A0A4Q7U0U5"/>
<dbReference type="Pfam" id="PF13830">
    <property type="entry name" value="DUF4192"/>
    <property type="match status" value="1"/>
</dbReference>
<sequence>MTAVPSTPTILRATSSADFLAALPRLTGMSAPESCFVVMFDGKRTTGTVRIDLPERLEDQLGTPGPELEAWIRQVAELAIRSLGPVAVVIDTASLLTEQPAASPHGVLTAILNDVLQAGDVPVRDALVVGSDGWTSFMGTDQPELRSLDEIGASLLHDPSFVPAQLDEWRAEHPGRTAEGPEAIEALAVQMRGGQR</sequence>
<protein>
    <submittedName>
        <fullName evidence="1">Uncharacterized protein DUF4192</fullName>
    </submittedName>
</protein>
<accession>A0A4Q7U0U5</accession>
<dbReference type="EMBL" id="SHKI01000004">
    <property type="protein sequence ID" value="RZT66370.1"/>
    <property type="molecule type" value="Genomic_DNA"/>
</dbReference>
<evidence type="ECO:0000313" key="2">
    <source>
        <dbReference type="Proteomes" id="UP000291832"/>
    </source>
</evidence>